<feature type="transmembrane region" description="Helical" evidence="1">
    <location>
        <begin position="39"/>
        <end position="62"/>
    </location>
</feature>
<keyword evidence="1" id="KW-0472">Membrane</keyword>
<feature type="transmembrane region" description="Helical" evidence="1">
    <location>
        <begin position="12"/>
        <end position="33"/>
    </location>
</feature>
<dbReference type="AlphaFoldDB" id="A0A8J3ZQH2"/>
<dbReference type="Proteomes" id="UP000635606">
    <property type="component" value="Unassembled WGS sequence"/>
</dbReference>
<proteinExistence type="predicted"/>
<evidence type="ECO:0000313" key="2">
    <source>
        <dbReference type="EMBL" id="GIJ66420.1"/>
    </source>
</evidence>
<comment type="caution">
    <text evidence="2">The sequence shown here is derived from an EMBL/GenBank/DDBJ whole genome shotgun (WGS) entry which is preliminary data.</text>
</comment>
<keyword evidence="1" id="KW-1133">Transmembrane helix</keyword>
<feature type="transmembrane region" description="Helical" evidence="1">
    <location>
        <begin position="69"/>
        <end position="95"/>
    </location>
</feature>
<dbReference type="RefSeq" id="WP_203926401.1">
    <property type="nucleotide sequence ID" value="NZ_BOPH01000018.1"/>
</dbReference>
<sequence>MPTAAVKPPRGLGELLLAGAGGVVLGAVLVVVVDLVFALASLGGFGTASGVLAILPAVFVYLEEYRKQPLFWLAILCALLALILALGSGYGIATVTGLPPLWSGIVAAMVGAVVYAVLWRVATRGNNQ</sequence>
<reference evidence="2" key="1">
    <citation type="submission" date="2021-01" db="EMBL/GenBank/DDBJ databases">
        <title>Whole genome shotgun sequence of Virgisporangium ochraceum NBRC 16418.</title>
        <authorList>
            <person name="Komaki H."/>
            <person name="Tamura T."/>
        </authorList>
    </citation>
    <scope>NUCLEOTIDE SEQUENCE</scope>
    <source>
        <strain evidence="2">NBRC 16418</strain>
    </source>
</reference>
<evidence type="ECO:0000256" key="1">
    <source>
        <dbReference type="SAM" id="Phobius"/>
    </source>
</evidence>
<feature type="transmembrane region" description="Helical" evidence="1">
    <location>
        <begin position="101"/>
        <end position="122"/>
    </location>
</feature>
<protein>
    <submittedName>
        <fullName evidence="2">Uncharacterized protein</fullName>
    </submittedName>
</protein>
<name>A0A8J3ZQH2_9ACTN</name>
<evidence type="ECO:0000313" key="3">
    <source>
        <dbReference type="Proteomes" id="UP000635606"/>
    </source>
</evidence>
<accession>A0A8J3ZQH2</accession>
<organism evidence="2 3">
    <name type="scientific">Virgisporangium ochraceum</name>
    <dbReference type="NCBI Taxonomy" id="65505"/>
    <lineage>
        <taxon>Bacteria</taxon>
        <taxon>Bacillati</taxon>
        <taxon>Actinomycetota</taxon>
        <taxon>Actinomycetes</taxon>
        <taxon>Micromonosporales</taxon>
        <taxon>Micromonosporaceae</taxon>
        <taxon>Virgisporangium</taxon>
    </lineage>
</organism>
<dbReference type="EMBL" id="BOPH01000018">
    <property type="protein sequence ID" value="GIJ66420.1"/>
    <property type="molecule type" value="Genomic_DNA"/>
</dbReference>
<gene>
    <name evidence="2" type="ORF">Voc01_013370</name>
</gene>
<keyword evidence="3" id="KW-1185">Reference proteome</keyword>
<keyword evidence="1" id="KW-0812">Transmembrane</keyword>